<evidence type="ECO:0000313" key="5">
    <source>
        <dbReference type="EMBL" id="QGN16940.1"/>
    </source>
</evidence>
<keyword evidence="2" id="KW-0808">Transferase</keyword>
<dbReference type="InterPro" id="IPR046341">
    <property type="entry name" value="SET_dom_sf"/>
</dbReference>
<organism evidence="5 6">
    <name type="scientific">Kluyveromyces marxianus</name>
    <name type="common">Yeast</name>
    <name type="synonym">Candida kefyr</name>
    <dbReference type="NCBI Taxonomy" id="4911"/>
    <lineage>
        <taxon>Eukaryota</taxon>
        <taxon>Fungi</taxon>
        <taxon>Dikarya</taxon>
        <taxon>Ascomycota</taxon>
        <taxon>Saccharomycotina</taxon>
        <taxon>Saccharomycetes</taxon>
        <taxon>Saccharomycetales</taxon>
        <taxon>Saccharomycetaceae</taxon>
        <taxon>Kluyveromyces</taxon>
    </lineage>
</organism>
<dbReference type="Gene3D" id="3.90.1410.10">
    <property type="entry name" value="set domain protein methyltransferase, domain 1"/>
    <property type="match status" value="1"/>
</dbReference>
<evidence type="ECO:0000256" key="3">
    <source>
        <dbReference type="ARBA" id="ARBA00022691"/>
    </source>
</evidence>
<gene>
    <name evidence="5" type="primary">RKM2</name>
    <name evidence="5" type="ORF">FIM1_3667</name>
</gene>
<dbReference type="InterPro" id="IPR044429">
    <property type="entry name" value="SETD4_SET"/>
</dbReference>
<dbReference type="GO" id="GO:0008168">
    <property type="term" value="F:methyltransferase activity"/>
    <property type="evidence" value="ECO:0007669"/>
    <property type="project" value="UniProtKB-KW"/>
</dbReference>
<reference evidence="5 6" key="1">
    <citation type="submission" date="2016-03" db="EMBL/GenBank/DDBJ databases">
        <title>How can Kluyveromyces marxianus grow so fast - potential evolutionary course in Saccharomyces Complex revealed by comparative genomics.</title>
        <authorList>
            <person name="Mo W."/>
            <person name="Lu W."/>
            <person name="Yang X."/>
            <person name="Qi J."/>
            <person name="Lv H."/>
        </authorList>
    </citation>
    <scope>NUCLEOTIDE SEQUENCE [LARGE SCALE GENOMIC DNA]</scope>
    <source>
        <strain evidence="5 6">FIM1</strain>
    </source>
</reference>
<dbReference type="GO" id="GO:0032259">
    <property type="term" value="P:methylation"/>
    <property type="evidence" value="ECO:0007669"/>
    <property type="project" value="UniProtKB-KW"/>
</dbReference>
<dbReference type="PANTHER" id="PTHR13271:SF47">
    <property type="entry name" value="ACTIN-HISTIDINE N-METHYLTRANSFERASE"/>
    <property type="match status" value="1"/>
</dbReference>
<evidence type="ECO:0000256" key="2">
    <source>
        <dbReference type="ARBA" id="ARBA00022679"/>
    </source>
</evidence>
<dbReference type="PANTHER" id="PTHR13271">
    <property type="entry name" value="UNCHARACTERIZED PUTATIVE METHYLTRANSFERASE"/>
    <property type="match status" value="1"/>
</dbReference>
<dbReference type="CDD" id="cd19177">
    <property type="entry name" value="SET_SETD4"/>
    <property type="match status" value="1"/>
</dbReference>
<dbReference type="EMBL" id="CP015058">
    <property type="protein sequence ID" value="QGN16940.1"/>
    <property type="molecule type" value="Genomic_DNA"/>
</dbReference>
<proteinExistence type="predicted"/>
<name>A0ABX6EX62_KLUMA</name>
<protein>
    <submittedName>
        <fullName evidence="5">Ribosomal N-lysine methyltransferase 2</fullName>
    </submittedName>
</protein>
<dbReference type="InterPro" id="IPR050600">
    <property type="entry name" value="SETD3_SETD6_MTase"/>
</dbReference>
<keyword evidence="1 5" id="KW-0489">Methyltransferase</keyword>
<dbReference type="Proteomes" id="UP000422736">
    <property type="component" value="Chromosome 5"/>
</dbReference>
<evidence type="ECO:0000259" key="4">
    <source>
        <dbReference type="PROSITE" id="PS50280"/>
    </source>
</evidence>
<accession>A0ABX6EX62</accession>
<dbReference type="PROSITE" id="PS50280">
    <property type="entry name" value="SET"/>
    <property type="match status" value="1"/>
</dbReference>
<keyword evidence="6" id="KW-1185">Reference proteome</keyword>
<sequence>MGSTSNNNVQALLKWLGDSDGFYLNPNVEVYEDRVTGRGIRLKNGTLHKNDTVVSVPSSHQLNFITVLHWIRKFTDNETVDPDIEAKQEVKTGSKDPRYRAYRLLKQDTIQEMNSFQLLCLFIIAEWLLLPRWSNNMVFSWWKPFFDIFPSDEEMSAIPTKWALLHPEGLRGSFLKYLPTASMRHTERLSELLKNDWVILKPILQQWKEEFVEVETPSLEELWSQFVYIYFVINSRCLYMEIPMKTDIKDHFTMVPFVDYLNHTNEVDVHCFPRVNNMKKHEYGIGEFSIHTGNHEYSIKFEELLLNYGAHSNDFLLNEYGFTTLKNRWDYIDLTPEISTLFDDSRDIDFLNEIGYWGDFTISEGDISYRILVALSLLCCKDRRKTEKFALGYISEELFEPKTSLIIKKILTNVKQKYLKILDDLKTIEAEDWCRWNLINLYESYKSIIESNL</sequence>
<evidence type="ECO:0000256" key="1">
    <source>
        <dbReference type="ARBA" id="ARBA00022603"/>
    </source>
</evidence>
<feature type="domain" description="SET" evidence="4">
    <location>
        <begin position="26"/>
        <end position="309"/>
    </location>
</feature>
<reference evidence="5 6" key="2">
    <citation type="submission" date="2019-11" db="EMBL/GenBank/DDBJ databases">
        <authorList>
            <person name="Lu H."/>
        </authorList>
    </citation>
    <scope>NUCLEOTIDE SEQUENCE [LARGE SCALE GENOMIC DNA]</scope>
    <source>
        <strain evidence="5 6">FIM1</strain>
    </source>
</reference>
<evidence type="ECO:0000313" key="6">
    <source>
        <dbReference type="Proteomes" id="UP000422736"/>
    </source>
</evidence>
<keyword evidence="3" id="KW-0949">S-adenosyl-L-methionine</keyword>
<dbReference type="InterPro" id="IPR016852">
    <property type="entry name" value="SET_MeTrfase"/>
</dbReference>
<dbReference type="PIRSF" id="PIRSF027158">
    <property type="entry name" value="Lys_MTase_YDR198C_prd"/>
    <property type="match status" value="1"/>
</dbReference>
<dbReference type="InterPro" id="IPR001214">
    <property type="entry name" value="SET_dom"/>
</dbReference>
<dbReference type="SUPFAM" id="SSF82199">
    <property type="entry name" value="SET domain"/>
    <property type="match status" value="1"/>
</dbReference>